<reference evidence="1 2" key="1">
    <citation type="submission" date="2019-07" db="EMBL/GenBank/DDBJ databases">
        <title>Full genome sequence of Sphingomonas sp. 4R-6-7(HKS19).</title>
        <authorList>
            <person name="Im W.-T."/>
        </authorList>
    </citation>
    <scope>NUCLEOTIDE SEQUENCE [LARGE SCALE GENOMIC DNA]</scope>
    <source>
        <strain evidence="1 2">HKS19</strain>
    </source>
</reference>
<dbReference type="Gene3D" id="1.20.58.320">
    <property type="entry name" value="TPR-like"/>
    <property type="match status" value="1"/>
</dbReference>
<dbReference type="Pfam" id="PF06041">
    <property type="entry name" value="DUF924"/>
    <property type="match status" value="1"/>
</dbReference>
<dbReference type="OrthoDB" id="7593450at2"/>
<dbReference type="Gene3D" id="1.25.40.10">
    <property type="entry name" value="Tetratricopeptide repeat domain"/>
    <property type="match status" value="1"/>
</dbReference>
<dbReference type="AlphaFoldDB" id="A0A5B8LI65"/>
<organism evidence="1 2">
    <name type="scientific">Sphingomonas panacisoli</name>
    <dbReference type="NCBI Taxonomy" id="1813879"/>
    <lineage>
        <taxon>Bacteria</taxon>
        <taxon>Pseudomonadati</taxon>
        <taxon>Pseudomonadota</taxon>
        <taxon>Alphaproteobacteria</taxon>
        <taxon>Sphingomonadales</taxon>
        <taxon>Sphingomonadaceae</taxon>
        <taxon>Sphingomonas</taxon>
    </lineage>
</organism>
<dbReference type="InterPro" id="IPR010323">
    <property type="entry name" value="DUF924"/>
</dbReference>
<sequence length="192" mass="21803">MAGDLEVSASQVHDKAREVLHFWLDETPTEKRFAKDEELDAEIRERFGALRDAVLASDAKGWTDDPVDLLGAIILLDQFSRNMHRDTLRAFEADKLALRLAKEAVAKGWDLGMTGLERQFVYLPFEHSERMDDQRESVRLFTDLGDAETLRYAHAHKAVIDRFGRFPSRNAALGRASTPEEEDYLSQPGAGW</sequence>
<dbReference type="EMBL" id="CP042306">
    <property type="protein sequence ID" value="QDZ07332.1"/>
    <property type="molecule type" value="Genomic_DNA"/>
</dbReference>
<dbReference type="KEGG" id="spai:FPZ24_07445"/>
<proteinExistence type="predicted"/>
<protein>
    <submittedName>
        <fullName evidence="1">DUF924 domain-containing protein</fullName>
    </submittedName>
</protein>
<evidence type="ECO:0000313" key="1">
    <source>
        <dbReference type="EMBL" id="QDZ07332.1"/>
    </source>
</evidence>
<gene>
    <name evidence="1" type="ORF">FPZ24_07445</name>
</gene>
<dbReference type="SUPFAM" id="SSF48452">
    <property type="entry name" value="TPR-like"/>
    <property type="match status" value="1"/>
</dbReference>
<dbReference type="Proteomes" id="UP000315673">
    <property type="component" value="Chromosome"/>
</dbReference>
<dbReference type="InterPro" id="IPR011990">
    <property type="entry name" value="TPR-like_helical_dom_sf"/>
</dbReference>
<keyword evidence="2" id="KW-1185">Reference proteome</keyword>
<dbReference type="RefSeq" id="WP_146570668.1">
    <property type="nucleotide sequence ID" value="NZ_CP042306.1"/>
</dbReference>
<name>A0A5B8LI65_9SPHN</name>
<evidence type="ECO:0000313" key="2">
    <source>
        <dbReference type="Proteomes" id="UP000315673"/>
    </source>
</evidence>
<accession>A0A5B8LI65</accession>